<evidence type="ECO:0000313" key="6">
    <source>
        <dbReference type="EMBL" id="ACB97214.1"/>
    </source>
</evidence>
<dbReference type="Proteomes" id="UP000001695">
    <property type="component" value="Chromosome"/>
</dbReference>
<keyword evidence="5" id="KW-0472">Membrane</keyword>
<feature type="transmembrane region" description="Helical" evidence="5">
    <location>
        <begin position="12"/>
        <end position="33"/>
    </location>
</feature>
<dbReference type="CDD" id="cd02968">
    <property type="entry name" value="SCO"/>
    <property type="match status" value="1"/>
</dbReference>
<dbReference type="FunFam" id="3.40.30.10:FF:000013">
    <property type="entry name" value="Blast:Protein SCO1 homolog, mitochondrial"/>
    <property type="match status" value="1"/>
</dbReference>
<dbReference type="Gene3D" id="3.40.30.10">
    <property type="entry name" value="Glutaredoxin"/>
    <property type="match status" value="1"/>
</dbReference>
<feature type="disulfide bond" description="Redox-active" evidence="4">
    <location>
        <begin position="88"/>
        <end position="92"/>
    </location>
</feature>
<dbReference type="InterPro" id="IPR036249">
    <property type="entry name" value="Thioredoxin-like_sf"/>
</dbReference>
<dbReference type="HOGENOM" id="CLU_050131_3_1_5"/>
<proteinExistence type="inferred from homology"/>
<evidence type="ECO:0000256" key="3">
    <source>
        <dbReference type="PIRSR" id="PIRSR603782-1"/>
    </source>
</evidence>
<evidence type="ECO:0000256" key="5">
    <source>
        <dbReference type="SAM" id="Phobius"/>
    </source>
</evidence>
<evidence type="ECO:0000256" key="4">
    <source>
        <dbReference type="PIRSR" id="PIRSR603782-2"/>
    </source>
</evidence>
<dbReference type="OrthoDB" id="9790194at2"/>
<evidence type="ECO:0000256" key="2">
    <source>
        <dbReference type="ARBA" id="ARBA00023008"/>
    </source>
</evidence>
<gene>
    <name evidence="6" type="ordered locus">Bind_3662</name>
</gene>
<accession>B2IGW8</accession>
<protein>
    <submittedName>
        <fullName evidence="6">Electron transport protein SCO1/SenC</fullName>
    </submittedName>
</protein>
<organism evidence="6 7">
    <name type="scientific">Beijerinckia indica subsp. indica (strain ATCC 9039 / DSM 1715 / NCIMB 8712)</name>
    <dbReference type="NCBI Taxonomy" id="395963"/>
    <lineage>
        <taxon>Bacteria</taxon>
        <taxon>Pseudomonadati</taxon>
        <taxon>Pseudomonadota</taxon>
        <taxon>Alphaproteobacteria</taxon>
        <taxon>Hyphomicrobiales</taxon>
        <taxon>Beijerinckiaceae</taxon>
        <taxon>Beijerinckia</taxon>
    </lineage>
</organism>
<dbReference type="AlphaFoldDB" id="B2IGW8"/>
<comment type="similarity">
    <text evidence="1">Belongs to the SCO1/2 family.</text>
</comment>
<dbReference type="EMBL" id="CP001016">
    <property type="protein sequence ID" value="ACB97214.1"/>
    <property type="molecule type" value="Genomic_DNA"/>
</dbReference>
<dbReference type="PANTHER" id="PTHR12151:SF25">
    <property type="entry name" value="LINALOOL DEHYDRATASE_ISOMERASE DOMAIN-CONTAINING PROTEIN"/>
    <property type="match status" value="1"/>
</dbReference>
<keyword evidence="5" id="KW-1133">Transmembrane helix</keyword>
<keyword evidence="3" id="KW-0479">Metal-binding</keyword>
<feature type="binding site" evidence="3">
    <location>
        <position position="88"/>
    </location>
    <ligand>
        <name>Cu cation</name>
        <dbReference type="ChEBI" id="CHEBI:23378"/>
    </ligand>
</feature>
<keyword evidence="2 3" id="KW-0186">Copper</keyword>
<dbReference type="RefSeq" id="WP_012386562.1">
    <property type="nucleotide sequence ID" value="NC_010581.1"/>
</dbReference>
<dbReference type="KEGG" id="bid:Bind_3662"/>
<dbReference type="SUPFAM" id="SSF52833">
    <property type="entry name" value="Thioredoxin-like"/>
    <property type="match status" value="1"/>
</dbReference>
<feature type="binding site" evidence="3">
    <location>
        <position position="92"/>
    </location>
    <ligand>
        <name>Cu cation</name>
        <dbReference type="ChEBI" id="CHEBI:23378"/>
    </ligand>
</feature>
<name>B2IGW8_BEII9</name>
<dbReference type="eggNOG" id="COG1999">
    <property type="taxonomic scope" value="Bacteria"/>
</dbReference>
<keyword evidence="5" id="KW-0812">Transmembrane</keyword>
<keyword evidence="4" id="KW-1015">Disulfide bond</keyword>
<dbReference type="InterPro" id="IPR003782">
    <property type="entry name" value="SCO1/SenC"/>
</dbReference>
<reference evidence="6 7" key="2">
    <citation type="journal article" date="2010" name="J. Bacteriol.">
        <title>Complete genome sequence of Beijerinckia indica subsp. indica.</title>
        <authorList>
            <person name="Tamas I."/>
            <person name="Dedysh S.N."/>
            <person name="Liesack W."/>
            <person name="Stott M.B."/>
            <person name="Alam M."/>
            <person name="Murrell J.C."/>
            <person name="Dunfield P.F."/>
        </authorList>
    </citation>
    <scope>NUCLEOTIDE SEQUENCE [LARGE SCALE GENOMIC DNA]</scope>
    <source>
        <strain evidence="7">ATCC 9039 / DSM 1715 / NCIMB 8712</strain>
    </source>
</reference>
<keyword evidence="7" id="KW-1185">Reference proteome</keyword>
<dbReference type="STRING" id="395963.Bind_3662"/>
<dbReference type="PANTHER" id="PTHR12151">
    <property type="entry name" value="ELECTRON TRANSPORT PROTIN SCO1/SENC FAMILY MEMBER"/>
    <property type="match status" value="1"/>
</dbReference>
<sequence>MAPLSKSPPPSGLLITAFAVILAVLAATVLLVLPGHDPLGIDSKIRESQPAGPRIGGPFVLEATDGRTISDKDLLGRPYLLFFGYTHCPDFCPTALADMSAVFKAMGEKAPVTGVFITLDPERDTPAVLRDYLSSFDPRIIGLTGEKDKINAVAKAFRVYSRQIPGPNGDYTLDHTGLVYLMDRRGQFINAFNLGQDPRAAAEELKKYF</sequence>
<reference evidence="7" key="1">
    <citation type="submission" date="2008-03" db="EMBL/GenBank/DDBJ databases">
        <title>Complete sequence of chromosome of Beijerinckia indica subsp. indica ATCC 9039.</title>
        <authorList>
            <consortium name="US DOE Joint Genome Institute"/>
            <person name="Copeland A."/>
            <person name="Lucas S."/>
            <person name="Lapidus A."/>
            <person name="Glavina del Rio T."/>
            <person name="Dalin E."/>
            <person name="Tice H."/>
            <person name="Bruce D."/>
            <person name="Goodwin L."/>
            <person name="Pitluck S."/>
            <person name="LaButti K."/>
            <person name="Schmutz J."/>
            <person name="Larimer F."/>
            <person name="Land M."/>
            <person name="Hauser L."/>
            <person name="Kyrpides N."/>
            <person name="Mikhailova N."/>
            <person name="Dunfield P.F."/>
            <person name="Dedysh S.N."/>
            <person name="Liesack W."/>
            <person name="Saw J.H."/>
            <person name="Alam M."/>
            <person name="Chen Y."/>
            <person name="Murrell J.C."/>
            <person name="Richardson P."/>
        </authorList>
    </citation>
    <scope>NUCLEOTIDE SEQUENCE [LARGE SCALE GENOMIC DNA]</scope>
    <source>
        <strain evidence="7">ATCC 9039 / DSM 1715 / NCIMB 8712</strain>
    </source>
</reference>
<feature type="binding site" evidence="3">
    <location>
        <position position="175"/>
    </location>
    <ligand>
        <name>Cu cation</name>
        <dbReference type="ChEBI" id="CHEBI:23378"/>
    </ligand>
</feature>
<evidence type="ECO:0000256" key="1">
    <source>
        <dbReference type="ARBA" id="ARBA00010996"/>
    </source>
</evidence>
<dbReference type="GO" id="GO:0046872">
    <property type="term" value="F:metal ion binding"/>
    <property type="evidence" value="ECO:0007669"/>
    <property type="project" value="UniProtKB-KW"/>
</dbReference>
<evidence type="ECO:0000313" key="7">
    <source>
        <dbReference type="Proteomes" id="UP000001695"/>
    </source>
</evidence>
<dbReference type="Pfam" id="PF02630">
    <property type="entry name" value="SCO1-SenC"/>
    <property type="match status" value="1"/>
</dbReference>